<keyword evidence="1 2" id="KW-0238">DNA-binding</keyword>
<dbReference type="PANTHER" id="PTHR10302">
    <property type="entry name" value="SINGLE-STRANDED DNA-BINDING PROTEIN"/>
    <property type="match status" value="1"/>
</dbReference>
<keyword evidence="5" id="KW-1185">Reference proteome</keyword>
<dbReference type="InterPro" id="IPR012340">
    <property type="entry name" value="NA-bd_OB-fold"/>
</dbReference>
<evidence type="ECO:0000256" key="3">
    <source>
        <dbReference type="SAM" id="MobiDB-lite"/>
    </source>
</evidence>
<dbReference type="PROSITE" id="PS50935">
    <property type="entry name" value="SSB"/>
    <property type="match status" value="1"/>
</dbReference>
<dbReference type="InterPro" id="IPR000424">
    <property type="entry name" value="Primosome_PriB/ssb"/>
</dbReference>
<protein>
    <submittedName>
        <fullName evidence="4">Uncharacterized protein</fullName>
    </submittedName>
</protein>
<dbReference type="InterPro" id="IPR011344">
    <property type="entry name" value="ssDNA-bd"/>
</dbReference>
<evidence type="ECO:0000256" key="2">
    <source>
        <dbReference type="PROSITE-ProRule" id="PRU00252"/>
    </source>
</evidence>
<dbReference type="AlphaFoldDB" id="A0A5N6RVL7"/>
<evidence type="ECO:0000256" key="1">
    <source>
        <dbReference type="ARBA" id="ARBA00023125"/>
    </source>
</evidence>
<evidence type="ECO:0000313" key="5">
    <source>
        <dbReference type="Proteomes" id="UP000327013"/>
    </source>
</evidence>
<dbReference type="GO" id="GO:0042645">
    <property type="term" value="C:mitochondrial nucleoid"/>
    <property type="evidence" value="ECO:0007669"/>
    <property type="project" value="TreeGrafter"/>
</dbReference>
<dbReference type="OrthoDB" id="669963at2759"/>
<proteinExistence type="predicted"/>
<evidence type="ECO:0000313" key="4">
    <source>
        <dbReference type="EMBL" id="KAE8125957.1"/>
    </source>
</evidence>
<dbReference type="EMBL" id="CM017328">
    <property type="protein sequence ID" value="KAE8125957.1"/>
    <property type="molecule type" value="Genomic_DNA"/>
</dbReference>
<gene>
    <name evidence="4" type="ORF">FH972_020717</name>
</gene>
<sequence>MNSFLSRALAKTASSRRRFLQQPSLFLQSYAATTKAAYAGYSARRKPSYKLEEPKVYEPTTTTGKPELRGKPAPKVWERPSEIPFQTKVSNSVNLIGKVHIPVQFEASPDGKYWAGTVITQDHESDSSTLWIPIIFEGDLAHIAACHLKENDCIHVAGELSADPPHLDTNQGQANMQVIVNSLHFVEGYPQIKKSFTFHKKEISSENSVGEKKGTKEPEAHLGTDSFSASEKKSEGGPVLNYWRELLGNPKQWRDYRSSKRSGSVKPRHPDFRSKVGDQALWLDSAPAWVLSELEGLKFDVVMQNKGDESWKDLVENPDKWWDNRLRKTNTKAPDFKHKETREALWLTDSPTWVLPKLPPLKSKEHVVWRDTLLS</sequence>
<dbReference type="Proteomes" id="UP000327013">
    <property type="component" value="Chromosome 8"/>
</dbReference>
<dbReference type="Gene3D" id="2.40.50.140">
    <property type="entry name" value="Nucleic acid-binding proteins"/>
    <property type="match status" value="1"/>
</dbReference>
<dbReference type="PANTHER" id="PTHR10302:SF23">
    <property type="entry name" value="PROTEIN OSB4, CHLOROPLASTIC"/>
    <property type="match status" value="1"/>
</dbReference>
<feature type="compositionally biased region" description="Basic and acidic residues" evidence="3">
    <location>
        <begin position="204"/>
        <end position="222"/>
    </location>
</feature>
<accession>A0A5N6RVL7</accession>
<dbReference type="GO" id="GO:0006264">
    <property type="term" value="P:mitochondrial DNA replication"/>
    <property type="evidence" value="ECO:0007669"/>
    <property type="project" value="TreeGrafter"/>
</dbReference>
<dbReference type="SUPFAM" id="SSF50249">
    <property type="entry name" value="Nucleic acid-binding proteins"/>
    <property type="match status" value="1"/>
</dbReference>
<feature type="region of interest" description="Disordered" evidence="3">
    <location>
        <begin position="204"/>
        <end position="235"/>
    </location>
</feature>
<reference evidence="4 5" key="1">
    <citation type="submission" date="2019-06" db="EMBL/GenBank/DDBJ databases">
        <title>A chromosomal-level reference genome of Carpinus fangiana (Coryloideae, Betulaceae).</title>
        <authorList>
            <person name="Yang X."/>
            <person name="Wang Z."/>
            <person name="Zhang L."/>
            <person name="Hao G."/>
            <person name="Liu J."/>
            <person name="Yang Y."/>
        </authorList>
    </citation>
    <scope>NUCLEOTIDE SEQUENCE [LARGE SCALE GENOMIC DNA]</scope>
    <source>
        <strain evidence="4">Cfa_2016G</strain>
        <tissue evidence="4">Leaf</tissue>
    </source>
</reference>
<dbReference type="GO" id="GO:0003697">
    <property type="term" value="F:single-stranded DNA binding"/>
    <property type="evidence" value="ECO:0007669"/>
    <property type="project" value="InterPro"/>
</dbReference>
<name>A0A5N6RVL7_9ROSI</name>
<organism evidence="4 5">
    <name type="scientific">Carpinus fangiana</name>
    <dbReference type="NCBI Taxonomy" id="176857"/>
    <lineage>
        <taxon>Eukaryota</taxon>
        <taxon>Viridiplantae</taxon>
        <taxon>Streptophyta</taxon>
        <taxon>Embryophyta</taxon>
        <taxon>Tracheophyta</taxon>
        <taxon>Spermatophyta</taxon>
        <taxon>Magnoliopsida</taxon>
        <taxon>eudicotyledons</taxon>
        <taxon>Gunneridae</taxon>
        <taxon>Pentapetalae</taxon>
        <taxon>rosids</taxon>
        <taxon>fabids</taxon>
        <taxon>Fagales</taxon>
        <taxon>Betulaceae</taxon>
        <taxon>Carpinus</taxon>
    </lineage>
</organism>